<proteinExistence type="predicted"/>
<feature type="compositionally biased region" description="Basic and acidic residues" evidence="1">
    <location>
        <begin position="279"/>
        <end position="291"/>
    </location>
</feature>
<name>A0A1M7H5E4_9HYPH</name>
<sequence>MWILKPLLWPGSAERLVKPQAGRIEQRSNWTSLQMEARPDIEPPGCGYALEILTGSKSEPLGLSSNHGHAWIRLWQEDGRYASLGFYPDESTGIDPERVPGLRYPGMLLSPDKYDRVGWPGQSTVIPLSRERFEALVAWIEHLQAGRQKGALVFDMVDRNCAGFVVEAAAQAGVKARADQPILAFLPAWMHLPPGLTGWIRPVRRLFYRLGLAVFGGFSTVNWYWSRGEGGDLIRCQVSGQKPLFETVRDLFSKKVPFNHVLALQQWQKRQAGTHPIHLRTERPAPEHRLSTADGKAMGEAG</sequence>
<protein>
    <recommendedName>
        <fullName evidence="4">DUF4105 domain-containing protein</fullName>
    </recommendedName>
</protein>
<reference evidence="2 3" key="1">
    <citation type="submission" date="2016-11" db="EMBL/GenBank/DDBJ databases">
        <authorList>
            <person name="Jaros S."/>
            <person name="Januszkiewicz K."/>
            <person name="Wedrychowicz H."/>
        </authorList>
    </citation>
    <scope>NUCLEOTIDE SEQUENCE [LARGE SCALE GENOMIC DNA]</scope>
    <source>
        <strain evidence="2 3">DSM 22153</strain>
    </source>
</reference>
<evidence type="ECO:0000313" key="3">
    <source>
        <dbReference type="Proteomes" id="UP000186002"/>
    </source>
</evidence>
<dbReference type="Proteomes" id="UP000186002">
    <property type="component" value="Unassembled WGS sequence"/>
</dbReference>
<organism evidence="2 3">
    <name type="scientific">Roseibium suaedae</name>
    <dbReference type="NCBI Taxonomy" id="735517"/>
    <lineage>
        <taxon>Bacteria</taxon>
        <taxon>Pseudomonadati</taxon>
        <taxon>Pseudomonadota</taxon>
        <taxon>Alphaproteobacteria</taxon>
        <taxon>Hyphomicrobiales</taxon>
        <taxon>Stappiaceae</taxon>
        <taxon>Roseibium</taxon>
    </lineage>
</organism>
<keyword evidence="3" id="KW-1185">Reference proteome</keyword>
<dbReference type="EMBL" id="FRBW01000002">
    <property type="protein sequence ID" value="SHM23576.1"/>
    <property type="molecule type" value="Genomic_DNA"/>
</dbReference>
<feature type="region of interest" description="Disordered" evidence="1">
    <location>
        <begin position="278"/>
        <end position="302"/>
    </location>
</feature>
<evidence type="ECO:0000256" key="1">
    <source>
        <dbReference type="SAM" id="MobiDB-lite"/>
    </source>
</evidence>
<gene>
    <name evidence="2" type="ORF">SAMN05444272_2110</name>
</gene>
<accession>A0A1M7H5E4</accession>
<dbReference type="STRING" id="735517.SAMN05444272_2110"/>
<evidence type="ECO:0008006" key="4">
    <source>
        <dbReference type="Google" id="ProtNLM"/>
    </source>
</evidence>
<dbReference type="AlphaFoldDB" id="A0A1M7H5E4"/>
<evidence type="ECO:0000313" key="2">
    <source>
        <dbReference type="EMBL" id="SHM23576.1"/>
    </source>
</evidence>